<keyword evidence="3" id="KW-1185">Reference proteome</keyword>
<gene>
    <name evidence="2" type="ORF">L3049_11145</name>
</gene>
<organism evidence="2 3">
    <name type="scientific">Paralabilibaculum antarcticum</name>
    <dbReference type="NCBI Taxonomy" id="2912572"/>
    <lineage>
        <taxon>Bacteria</taxon>
        <taxon>Pseudomonadati</taxon>
        <taxon>Bacteroidota</taxon>
        <taxon>Bacteroidia</taxon>
        <taxon>Marinilabiliales</taxon>
        <taxon>Marinifilaceae</taxon>
        <taxon>Paralabilibaculum</taxon>
    </lineage>
</organism>
<proteinExistence type="predicted"/>
<keyword evidence="1" id="KW-0732">Signal</keyword>
<protein>
    <submittedName>
        <fullName evidence="2">DUF4252 domain-containing protein</fullName>
    </submittedName>
</protein>
<reference evidence="2 3" key="1">
    <citation type="submission" date="2022-01" db="EMBL/GenBank/DDBJ databases">
        <title>Labilibaculum sp. nov, a marine bacterium isolated from Antarctica.</title>
        <authorList>
            <person name="Dai W."/>
        </authorList>
    </citation>
    <scope>NUCLEOTIDE SEQUENCE [LARGE SCALE GENOMIC DNA]</scope>
    <source>
        <strain evidence="2 3">DW002</strain>
    </source>
</reference>
<dbReference type="InterPro" id="IPR025348">
    <property type="entry name" value="DUF4252"/>
</dbReference>
<accession>A0ABT5VTC7</accession>
<feature type="chain" id="PRO_5045997517" evidence="1">
    <location>
        <begin position="20"/>
        <end position="168"/>
    </location>
</feature>
<dbReference type="EMBL" id="JAKJSC010000001">
    <property type="protein sequence ID" value="MDE5418562.1"/>
    <property type="molecule type" value="Genomic_DNA"/>
</dbReference>
<feature type="signal peptide" evidence="1">
    <location>
        <begin position="1"/>
        <end position="19"/>
    </location>
</feature>
<dbReference type="Proteomes" id="UP001528920">
    <property type="component" value="Unassembled WGS sequence"/>
</dbReference>
<evidence type="ECO:0000256" key="1">
    <source>
        <dbReference type="SAM" id="SignalP"/>
    </source>
</evidence>
<name>A0ABT5VTC7_9BACT</name>
<evidence type="ECO:0000313" key="3">
    <source>
        <dbReference type="Proteomes" id="UP001528920"/>
    </source>
</evidence>
<dbReference type="RefSeq" id="WP_275109888.1">
    <property type="nucleotide sequence ID" value="NZ_JAKJSC010000001.1"/>
</dbReference>
<dbReference type="Pfam" id="PF14060">
    <property type="entry name" value="DUF4252"/>
    <property type="match status" value="1"/>
</dbReference>
<comment type="caution">
    <text evidence="2">The sequence shown here is derived from an EMBL/GenBank/DDBJ whole genome shotgun (WGS) entry which is preliminary data.</text>
</comment>
<sequence length="168" mass="19203">MKKIVLIIAVIALPFLLQAQTKGESLHAKYSNIDGFNSFSFAGSFLKNLDFDVDEDELEKNITGDCKNIKFLSYKHVTGTETKFKNIVSSQLTKGNSYKEVLTDRDDDDNSDDVHFYAKANGKKKFSEFHVLHHNENRTSLVSFFGDFKVDELKTLSHFTFDDDEDEN</sequence>
<evidence type="ECO:0000313" key="2">
    <source>
        <dbReference type="EMBL" id="MDE5418562.1"/>
    </source>
</evidence>